<reference evidence="2 3" key="1">
    <citation type="submission" date="2016-11" db="EMBL/GenBank/DDBJ databases">
        <authorList>
            <person name="Jaros S."/>
            <person name="Januszkiewicz K."/>
            <person name="Wedrychowicz H."/>
        </authorList>
    </citation>
    <scope>NUCLEOTIDE SEQUENCE [LARGE SCALE GENOMIC DNA]</scope>
    <source>
        <strain evidence="2 3">DSM 9297</strain>
    </source>
</reference>
<dbReference type="AlphaFoldDB" id="A0A1M5RBF7"/>
<name>A0A1M5RBF7_9EURY</name>
<dbReference type="Proteomes" id="UP000184357">
    <property type="component" value="Unassembled WGS sequence"/>
</dbReference>
<dbReference type="Pfam" id="PF00106">
    <property type="entry name" value="adh_short"/>
    <property type="match status" value="1"/>
</dbReference>
<gene>
    <name evidence="2" type="ORF">SAMN05443636_2112</name>
</gene>
<keyword evidence="3" id="KW-1185">Reference proteome</keyword>
<dbReference type="InterPro" id="IPR002347">
    <property type="entry name" value="SDR_fam"/>
</dbReference>
<evidence type="ECO:0000256" key="1">
    <source>
        <dbReference type="SAM" id="MobiDB-lite"/>
    </source>
</evidence>
<dbReference type="PRINTS" id="PR00081">
    <property type="entry name" value="GDHRDH"/>
</dbReference>
<accession>A0A1M5RBF7</accession>
<evidence type="ECO:0000313" key="3">
    <source>
        <dbReference type="Proteomes" id="UP000184357"/>
    </source>
</evidence>
<dbReference type="PANTHER" id="PTHR42808">
    <property type="entry name" value="HYDROXYSTEROID DEHYDROGENASE-LIKE PROTEIN 2"/>
    <property type="match status" value="1"/>
</dbReference>
<sequence length="302" mass="31983">MADHTDADDAMPAGPEHADPPFDAPDLSGSTAFVTGTTRGIGKRIALTLAEQGCNIVSTGKTAEPGGELPGTIHTTAAQCEERGVDAHAIQLDVRDAEAVEAAAREAIDEFGEVDIVINNASAIQLATVADLPANRFDLLTDVNVRGTYLVSRAFLPHLREQDGGWILTNAPPVTVDRAPGKAAYAWSKLGMSFVTLSLAEELAGDGIGCNTFWPVTAVDTRATRYFGLGTEDDWRTPHVLADAVLSVLARDPAEYTGHSAYDEDLLRAAGATDADLSAYNLTDGDPAPTSARMFVPEYTRE</sequence>
<dbReference type="EMBL" id="FQWV01000005">
    <property type="protein sequence ID" value="SHH23153.1"/>
    <property type="molecule type" value="Genomic_DNA"/>
</dbReference>
<evidence type="ECO:0008006" key="4">
    <source>
        <dbReference type="Google" id="ProtNLM"/>
    </source>
</evidence>
<dbReference type="PANTHER" id="PTHR42808:SF4">
    <property type="entry name" value="SHORT CHAIN DEHYDROGENASE"/>
    <property type="match status" value="1"/>
</dbReference>
<proteinExistence type="predicted"/>
<dbReference type="Gene3D" id="3.40.50.720">
    <property type="entry name" value="NAD(P)-binding Rossmann-like Domain"/>
    <property type="match status" value="1"/>
</dbReference>
<evidence type="ECO:0000313" key="2">
    <source>
        <dbReference type="EMBL" id="SHH23153.1"/>
    </source>
</evidence>
<dbReference type="InterPro" id="IPR036291">
    <property type="entry name" value="NAD(P)-bd_dom_sf"/>
</dbReference>
<dbReference type="SUPFAM" id="SSF51735">
    <property type="entry name" value="NAD(P)-binding Rossmann-fold domains"/>
    <property type="match status" value="1"/>
</dbReference>
<organism evidence="2 3">
    <name type="scientific">Halobaculum gomorrense</name>
    <dbReference type="NCBI Taxonomy" id="43928"/>
    <lineage>
        <taxon>Archaea</taxon>
        <taxon>Methanobacteriati</taxon>
        <taxon>Methanobacteriota</taxon>
        <taxon>Stenosarchaea group</taxon>
        <taxon>Halobacteria</taxon>
        <taxon>Halobacteriales</taxon>
        <taxon>Haloferacaceae</taxon>
        <taxon>Halobaculum</taxon>
    </lineage>
</organism>
<dbReference type="NCBIfam" id="NF006133">
    <property type="entry name" value="PRK08278.1"/>
    <property type="match status" value="1"/>
</dbReference>
<dbReference type="InterPro" id="IPR051935">
    <property type="entry name" value="HSDL2"/>
</dbReference>
<feature type="region of interest" description="Disordered" evidence="1">
    <location>
        <begin position="1"/>
        <end position="30"/>
    </location>
</feature>
<protein>
    <recommendedName>
        <fullName evidence="4">Citronellol/citronellal dehydrogenase</fullName>
    </recommendedName>
</protein>
<dbReference type="STRING" id="43928.SAMN05443636_2112"/>